<organism evidence="1 2">
    <name type="scientific">Chryseobacterium soli</name>
    <dbReference type="NCBI Taxonomy" id="445961"/>
    <lineage>
        <taxon>Bacteria</taxon>
        <taxon>Pseudomonadati</taxon>
        <taxon>Bacteroidota</taxon>
        <taxon>Flavobacteriia</taxon>
        <taxon>Flavobacteriales</taxon>
        <taxon>Weeksellaceae</taxon>
        <taxon>Chryseobacterium group</taxon>
        <taxon>Chryseobacterium</taxon>
    </lineage>
</organism>
<dbReference type="eggNOG" id="ENOG5032SED">
    <property type="taxonomic scope" value="Bacteria"/>
</dbReference>
<dbReference type="Proteomes" id="UP000028705">
    <property type="component" value="Unassembled WGS sequence"/>
</dbReference>
<dbReference type="AlphaFoldDB" id="A0A086A9Y5"/>
<protein>
    <recommendedName>
        <fullName evidence="3">DUF2931 domain-containing protein</fullName>
    </recommendedName>
</protein>
<dbReference type="Pfam" id="PF11153">
    <property type="entry name" value="DUF2931"/>
    <property type="match status" value="1"/>
</dbReference>
<dbReference type="RefSeq" id="WP_034710138.1">
    <property type="nucleotide sequence ID" value="NZ_JPRH01000002.1"/>
</dbReference>
<evidence type="ECO:0000313" key="1">
    <source>
        <dbReference type="EMBL" id="KFF13499.1"/>
    </source>
</evidence>
<dbReference type="EMBL" id="JPRH01000002">
    <property type="protein sequence ID" value="KFF13499.1"/>
    <property type="molecule type" value="Genomic_DNA"/>
</dbReference>
<keyword evidence="2" id="KW-1185">Reference proteome</keyword>
<reference evidence="1 2" key="1">
    <citation type="submission" date="2014-07" db="EMBL/GenBank/DDBJ databases">
        <title>Genome of Chryseobacterium soli DSM 19298.</title>
        <authorList>
            <person name="Stropko S.J."/>
            <person name="Pipes S.E."/>
            <person name="Newman J."/>
        </authorList>
    </citation>
    <scope>NUCLEOTIDE SEQUENCE [LARGE SCALE GENOMIC DNA]</scope>
    <source>
        <strain evidence="1 2">DSM 19298</strain>
    </source>
</reference>
<comment type="caution">
    <text evidence="1">The sequence shown here is derived from an EMBL/GenBank/DDBJ whole genome shotgun (WGS) entry which is preliminary data.</text>
</comment>
<gene>
    <name evidence="1" type="ORF">IW15_06840</name>
</gene>
<evidence type="ECO:0008006" key="3">
    <source>
        <dbReference type="Google" id="ProtNLM"/>
    </source>
</evidence>
<sequence length="324" mass="37697">MEEKYSWLGTISAPQEYPMEIYGGAIIADDFTYGFDAIWGTQNTGWGNEGGTMSVETSKMGIPHQLKFTWYSLVERKFYTGKWDLDQKKIKELFDNGFIDEDTHKKATYTNFIVGLAPKGRVVLWINGPGNQKEVGVFQAHDTIITKEKAYENAKYMLKEGFADRMLNDPSYETFKQEVRQKIEAQGYPAAEIYDLYRERYSWKPSVILQEGGEWIDFGFTAYNGEQENLFGESLKADTYTKRAVPKFCGFYWKDKTKNRYAMWVDAFDEKEIFELFKKFGKEENIDFVIKINEDNTKATLSLKSEKQELPITKAKIRLSRKIE</sequence>
<evidence type="ECO:0000313" key="2">
    <source>
        <dbReference type="Proteomes" id="UP000028705"/>
    </source>
</evidence>
<proteinExistence type="predicted"/>
<name>A0A086A9Y5_9FLAO</name>
<dbReference type="STRING" id="445961.IW15_06840"/>
<dbReference type="InterPro" id="IPR021326">
    <property type="entry name" value="DUF2931"/>
</dbReference>
<accession>A0A086A9Y5</accession>